<dbReference type="Proteomes" id="UP000887579">
    <property type="component" value="Unplaced"/>
</dbReference>
<evidence type="ECO:0000313" key="1">
    <source>
        <dbReference type="Proteomes" id="UP000887579"/>
    </source>
</evidence>
<proteinExistence type="predicted"/>
<protein>
    <submittedName>
        <fullName evidence="2">Alpha/beta hydrolase</fullName>
    </submittedName>
</protein>
<evidence type="ECO:0000313" key="2">
    <source>
        <dbReference type="WBParaSite" id="ES5_v2.g26719.t1"/>
    </source>
</evidence>
<accession>A0AC34GAZ3</accession>
<name>A0AC34GAZ3_9BILA</name>
<reference evidence="2" key="1">
    <citation type="submission" date="2022-11" db="UniProtKB">
        <authorList>
            <consortium name="WormBaseParasite"/>
        </authorList>
    </citation>
    <scope>IDENTIFICATION</scope>
</reference>
<sequence>MSLNERLKEVKMPALVYRVDSSPPLIDDDLNGGIFGNGFKSRVGHSMGGLVARRVVDDDPTLNVV</sequence>
<dbReference type="WBParaSite" id="ES5_v2.g26719.t1">
    <property type="protein sequence ID" value="ES5_v2.g26719.t1"/>
    <property type="gene ID" value="ES5_v2.g26719"/>
</dbReference>
<organism evidence="1 2">
    <name type="scientific">Panagrolaimus sp. ES5</name>
    <dbReference type="NCBI Taxonomy" id="591445"/>
    <lineage>
        <taxon>Eukaryota</taxon>
        <taxon>Metazoa</taxon>
        <taxon>Ecdysozoa</taxon>
        <taxon>Nematoda</taxon>
        <taxon>Chromadorea</taxon>
        <taxon>Rhabditida</taxon>
        <taxon>Tylenchina</taxon>
        <taxon>Panagrolaimomorpha</taxon>
        <taxon>Panagrolaimoidea</taxon>
        <taxon>Panagrolaimidae</taxon>
        <taxon>Panagrolaimus</taxon>
    </lineage>
</organism>